<dbReference type="GO" id="GO:0006334">
    <property type="term" value="P:nucleosome assembly"/>
    <property type="evidence" value="ECO:0007669"/>
    <property type="project" value="TreeGrafter"/>
</dbReference>
<dbReference type="Proteomes" id="UP000250275">
    <property type="component" value="Unassembled WGS sequence"/>
</dbReference>
<dbReference type="GO" id="GO:0045815">
    <property type="term" value="P:transcription initiation-coupled chromatin remodeling"/>
    <property type="evidence" value="ECO:0007669"/>
    <property type="project" value="TreeGrafter"/>
</dbReference>
<keyword evidence="3" id="KW-0067">ATP-binding</keyword>
<dbReference type="GO" id="GO:0003682">
    <property type="term" value="F:chromatin binding"/>
    <property type="evidence" value="ECO:0007669"/>
    <property type="project" value="TreeGrafter"/>
</dbReference>
<keyword evidence="2" id="KW-0547">Nucleotide-binding</keyword>
<comment type="similarity">
    <text evidence="1">Belongs to the AAA ATPase family.</text>
</comment>
<evidence type="ECO:0000256" key="2">
    <source>
        <dbReference type="ARBA" id="ARBA00022741"/>
    </source>
</evidence>
<gene>
    <name evidence="5" type="ORF">WN48_08497</name>
</gene>
<organism evidence="5 6">
    <name type="scientific">Eufriesea mexicana</name>
    <dbReference type="NCBI Taxonomy" id="516756"/>
    <lineage>
        <taxon>Eukaryota</taxon>
        <taxon>Metazoa</taxon>
        <taxon>Ecdysozoa</taxon>
        <taxon>Arthropoda</taxon>
        <taxon>Hexapoda</taxon>
        <taxon>Insecta</taxon>
        <taxon>Pterygota</taxon>
        <taxon>Neoptera</taxon>
        <taxon>Endopterygota</taxon>
        <taxon>Hymenoptera</taxon>
        <taxon>Apocrita</taxon>
        <taxon>Aculeata</taxon>
        <taxon>Apoidea</taxon>
        <taxon>Anthophila</taxon>
        <taxon>Apidae</taxon>
        <taxon>Eufriesea</taxon>
    </lineage>
</organism>
<name>A0A310SAI2_9HYME</name>
<evidence type="ECO:0000313" key="6">
    <source>
        <dbReference type="Proteomes" id="UP000250275"/>
    </source>
</evidence>
<feature type="compositionally biased region" description="Polar residues" evidence="4">
    <location>
        <begin position="192"/>
        <end position="203"/>
    </location>
</feature>
<evidence type="ECO:0000256" key="1">
    <source>
        <dbReference type="ARBA" id="ARBA00006914"/>
    </source>
</evidence>
<proteinExistence type="inferred from homology"/>
<reference evidence="5 6" key="1">
    <citation type="submission" date="2015-07" db="EMBL/GenBank/DDBJ databases">
        <title>The genome of Eufriesea mexicana.</title>
        <authorList>
            <person name="Pan H."/>
            <person name="Kapheim K."/>
        </authorList>
    </citation>
    <scope>NUCLEOTIDE SEQUENCE [LARGE SCALE GENOMIC DNA]</scope>
    <source>
        <strain evidence="5">0111107269</strain>
        <tissue evidence="5">Whole body</tissue>
    </source>
</reference>
<dbReference type="InterPro" id="IPR045199">
    <property type="entry name" value="ATAD2-like"/>
</dbReference>
<evidence type="ECO:0000256" key="4">
    <source>
        <dbReference type="SAM" id="MobiDB-lite"/>
    </source>
</evidence>
<feature type="region of interest" description="Disordered" evidence="4">
    <location>
        <begin position="162"/>
        <end position="203"/>
    </location>
</feature>
<evidence type="ECO:0000256" key="3">
    <source>
        <dbReference type="ARBA" id="ARBA00022840"/>
    </source>
</evidence>
<dbReference type="PANTHER" id="PTHR23069:SF0">
    <property type="entry name" value="TAT-BINDING HOMOLOG 7"/>
    <property type="match status" value="1"/>
</dbReference>
<dbReference type="AlphaFoldDB" id="A0A310SAI2"/>
<dbReference type="GO" id="GO:0042393">
    <property type="term" value="F:histone binding"/>
    <property type="evidence" value="ECO:0007669"/>
    <property type="project" value="TreeGrafter"/>
</dbReference>
<dbReference type="GO" id="GO:0005524">
    <property type="term" value="F:ATP binding"/>
    <property type="evidence" value="ECO:0007669"/>
    <property type="project" value="UniProtKB-KW"/>
</dbReference>
<dbReference type="PANTHER" id="PTHR23069">
    <property type="entry name" value="AAA DOMAIN-CONTAINING"/>
    <property type="match status" value="1"/>
</dbReference>
<protein>
    <submittedName>
        <fullName evidence="5">ATPase family AAA domain-containing protein 2</fullName>
    </submittedName>
</protein>
<keyword evidence="6" id="KW-1185">Reference proteome</keyword>
<dbReference type="GO" id="GO:0005634">
    <property type="term" value="C:nucleus"/>
    <property type="evidence" value="ECO:0007669"/>
    <property type="project" value="TreeGrafter"/>
</dbReference>
<dbReference type="GO" id="GO:0006337">
    <property type="term" value="P:nucleosome disassembly"/>
    <property type="evidence" value="ECO:0007669"/>
    <property type="project" value="TreeGrafter"/>
</dbReference>
<dbReference type="EMBL" id="KQ765323">
    <property type="protein sequence ID" value="OAD53983.1"/>
    <property type="molecule type" value="Genomic_DNA"/>
</dbReference>
<sequence length="274" mass="31604">MKMARRSLPSLLYIPDILVWWDLVDEAARVVFTSLMQGLDRSVHMLILTTANCSQEDLPTDISSLFDEYQGEMFQVMPISEKQRELFFKQLFVHSACDLESNRSSQADLDQLPMSKQIKDVGRKRKVAGRIDFTENSPTQEVPPTRKSKLRTRNRVCTARSAHVMSNSKSKINVKRKNSASGEGPPSKRTRNSPLNLSTSSSEKLTDFQTEELLQKIVKMTESWLCYDLESLFYSLEMTLERNEEDLCSAVEDCIKQFKQLRRIKVHVKKEEEN</sequence>
<dbReference type="OrthoDB" id="5421at2759"/>
<evidence type="ECO:0000313" key="5">
    <source>
        <dbReference type="EMBL" id="OAD53983.1"/>
    </source>
</evidence>
<dbReference type="GO" id="GO:0016887">
    <property type="term" value="F:ATP hydrolysis activity"/>
    <property type="evidence" value="ECO:0007669"/>
    <property type="project" value="TreeGrafter"/>
</dbReference>
<accession>A0A310SAI2</accession>